<organism evidence="8 9">
    <name type="scientific">Phialocephala subalpina</name>
    <dbReference type="NCBI Taxonomy" id="576137"/>
    <lineage>
        <taxon>Eukaryota</taxon>
        <taxon>Fungi</taxon>
        <taxon>Dikarya</taxon>
        <taxon>Ascomycota</taxon>
        <taxon>Pezizomycotina</taxon>
        <taxon>Leotiomycetes</taxon>
        <taxon>Helotiales</taxon>
        <taxon>Mollisiaceae</taxon>
        <taxon>Phialocephala</taxon>
        <taxon>Phialocephala fortinii species complex</taxon>
    </lineage>
</organism>
<dbReference type="SUPFAM" id="SSF57667">
    <property type="entry name" value="beta-beta-alpha zinc fingers"/>
    <property type="match status" value="1"/>
</dbReference>
<evidence type="ECO:0000256" key="6">
    <source>
        <dbReference type="PROSITE-ProRule" id="PRU00042"/>
    </source>
</evidence>
<dbReference type="PROSITE" id="PS00028">
    <property type="entry name" value="ZINC_FINGER_C2H2_1"/>
    <property type="match status" value="1"/>
</dbReference>
<keyword evidence="1" id="KW-0479">Metal-binding</keyword>
<proteinExistence type="predicted"/>
<evidence type="ECO:0000259" key="7">
    <source>
        <dbReference type="PROSITE" id="PS50157"/>
    </source>
</evidence>
<evidence type="ECO:0000256" key="4">
    <source>
        <dbReference type="ARBA" id="ARBA00022833"/>
    </source>
</evidence>
<dbReference type="InterPro" id="IPR036236">
    <property type="entry name" value="Znf_C2H2_sf"/>
</dbReference>
<reference evidence="8 9" key="1">
    <citation type="submission" date="2016-03" db="EMBL/GenBank/DDBJ databases">
        <authorList>
            <person name="Ploux O."/>
        </authorList>
    </citation>
    <scope>NUCLEOTIDE SEQUENCE [LARGE SCALE GENOMIC DNA]</scope>
    <source>
        <strain evidence="8 9">UAMH 11012</strain>
    </source>
</reference>
<keyword evidence="2" id="KW-0677">Repeat</keyword>
<keyword evidence="4" id="KW-0862">Zinc</keyword>
<dbReference type="PANTHER" id="PTHR24388">
    <property type="entry name" value="ZINC FINGER PROTEIN"/>
    <property type="match status" value="1"/>
</dbReference>
<evidence type="ECO:0000256" key="2">
    <source>
        <dbReference type="ARBA" id="ARBA00022737"/>
    </source>
</evidence>
<evidence type="ECO:0000256" key="3">
    <source>
        <dbReference type="ARBA" id="ARBA00022771"/>
    </source>
</evidence>
<dbReference type="OrthoDB" id="2687452at2759"/>
<feature type="domain" description="C2H2-type" evidence="7">
    <location>
        <begin position="186"/>
        <end position="211"/>
    </location>
</feature>
<dbReference type="SMART" id="SM00355">
    <property type="entry name" value="ZnF_C2H2"/>
    <property type="match status" value="4"/>
</dbReference>
<evidence type="ECO:0000256" key="5">
    <source>
        <dbReference type="ARBA" id="ARBA00023242"/>
    </source>
</evidence>
<gene>
    <name evidence="8" type="ORF">PAC_16265</name>
</gene>
<dbReference type="Proteomes" id="UP000184330">
    <property type="component" value="Unassembled WGS sequence"/>
</dbReference>
<evidence type="ECO:0000313" key="9">
    <source>
        <dbReference type="Proteomes" id="UP000184330"/>
    </source>
</evidence>
<dbReference type="AlphaFoldDB" id="A0A1L7XMX8"/>
<sequence>MTQPITSTVLWKLNETPSPFDSYYEPQIIESFSSTLPPTLFSAQEWPSLYRNVSSRDYSIPTHNGFLANRGQTFNLLDPASFPSLGSPMDTDIYLPNGAHTPLAGPNVIDRAEPCPWTNDGGWDASLLHLVPQHSNHEAPFQYRPDKSAMTHAAPSFQQNADLVQDLDETNNTRHFHAQVQGEQLNVCQECNTQFRNRTALDSHAKQTQHAPYVCLCGVTFSRFDVMNRHVDKFNPRTLHPCPYCSRFSGFKAFPRRDHLAQHLRNFHNIDISDGTQDSQSFAEKRTVRNKIISCPHEGCVYNSQTTAMPPKAPGNQDQIVFRKRKEFTKHLREVHNESLFPCDILGCGRTGGRGFFREKDLLKHRKGHGWESMLDTS</sequence>
<dbReference type="PROSITE" id="PS50157">
    <property type="entry name" value="ZINC_FINGER_C2H2_2"/>
    <property type="match status" value="1"/>
</dbReference>
<protein>
    <recommendedName>
        <fullName evidence="7">C2H2-type domain-containing protein</fullName>
    </recommendedName>
</protein>
<dbReference type="GO" id="GO:0000981">
    <property type="term" value="F:DNA-binding transcription factor activity, RNA polymerase II-specific"/>
    <property type="evidence" value="ECO:0007669"/>
    <property type="project" value="TreeGrafter"/>
</dbReference>
<dbReference type="Gene3D" id="3.30.160.60">
    <property type="entry name" value="Classic Zinc Finger"/>
    <property type="match status" value="2"/>
</dbReference>
<keyword evidence="3 6" id="KW-0863">Zinc-finger</keyword>
<name>A0A1L7XMX8_9HELO</name>
<keyword evidence="9" id="KW-1185">Reference proteome</keyword>
<dbReference type="InterPro" id="IPR050527">
    <property type="entry name" value="Snail/Krueppel_Znf"/>
</dbReference>
<dbReference type="GO" id="GO:0008270">
    <property type="term" value="F:zinc ion binding"/>
    <property type="evidence" value="ECO:0007669"/>
    <property type="project" value="UniProtKB-KW"/>
</dbReference>
<evidence type="ECO:0000313" key="8">
    <source>
        <dbReference type="EMBL" id="CZR66364.1"/>
    </source>
</evidence>
<accession>A0A1L7XMX8</accession>
<dbReference type="GO" id="GO:0000978">
    <property type="term" value="F:RNA polymerase II cis-regulatory region sequence-specific DNA binding"/>
    <property type="evidence" value="ECO:0007669"/>
    <property type="project" value="TreeGrafter"/>
</dbReference>
<dbReference type="STRING" id="576137.A0A1L7XMX8"/>
<keyword evidence="5" id="KW-0539">Nucleus</keyword>
<dbReference type="PANTHER" id="PTHR24388:SF104">
    <property type="entry name" value="AT-RICH BINDING PROTEIN-RELATED"/>
    <property type="match status" value="1"/>
</dbReference>
<dbReference type="InterPro" id="IPR013087">
    <property type="entry name" value="Znf_C2H2_type"/>
</dbReference>
<evidence type="ECO:0000256" key="1">
    <source>
        <dbReference type="ARBA" id="ARBA00022723"/>
    </source>
</evidence>
<dbReference type="EMBL" id="FJOG01000036">
    <property type="protein sequence ID" value="CZR66364.1"/>
    <property type="molecule type" value="Genomic_DNA"/>
</dbReference>